<sequence length="83" mass="9088">MGEMVKVLMYTVKFLNPDEDICIGSDVYTVFSDGGLSLAIPGFMLLTQLSAVRFALYPIAGMSITQLLRYLSRVGPHGPFSLL</sequence>
<evidence type="ECO:0000313" key="2">
    <source>
        <dbReference type="Proteomes" id="UP001164250"/>
    </source>
</evidence>
<protein>
    <submittedName>
        <fullName evidence="1">Uncharacterized protein</fullName>
    </submittedName>
</protein>
<comment type="caution">
    <text evidence="1">The sequence shown here is derived from an EMBL/GenBank/DDBJ whole genome shotgun (WGS) entry which is preliminary data.</text>
</comment>
<dbReference type="Proteomes" id="UP001164250">
    <property type="component" value="Chromosome 12"/>
</dbReference>
<keyword evidence="2" id="KW-1185">Reference proteome</keyword>
<gene>
    <name evidence="1" type="ORF">Patl1_10638</name>
</gene>
<evidence type="ECO:0000313" key="1">
    <source>
        <dbReference type="EMBL" id="KAJ0081589.1"/>
    </source>
</evidence>
<name>A0ACC1A277_9ROSI</name>
<accession>A0ACC1A277</accession>
<organism evidence="1 2">
    <name type="scientific">Pistacia atlantica</name>
    <dbReference type="NCBI Taxonomy" id="434234"/>
    <lineage>
        <taxon>Eukaryota</taxon>
        <taxon>Viridiplantae</taxon>
        <taxon>Streptophyta</taxon>
        <taxon>Embryophyta</taxon>
        <taxon>Tracheophyta</taxon>
        <taxon>Spermatophyta</taxon>
        <taxon>Magnoliopsida</taxon>
        <taxon>eudicotyledons</taxon>
        <taxon>Gunneridae</taxon>
        <taxon>Pentapetalae</taxon>
        <taxon>rosids</taxon>
        <taxon>malvids</taxon>
        <taxon>Sapindales</taxon>
        <taxon>Anacardiaceae</taxon>
        <taxon>Pistacia</taxon>
    </lineage>
</organism>
<proteinExistence type="predicted"/>
<reference evidence="2" key="1">
    <citation type="journal article" date="2023" name="G3 (Bethesda)">
        <title>Genome assembly and association tests identify interacting loci associated with vigor, precocity, and sex in interspecific pistachio rootstocks.</title>
        <authorList>
            <person name="Palmer W."/>
            <person name="Jacygrad E."/>
            <person name="Sagayaradj S."/>
            <person name="Cavanaugh K."/>
            <person name="Han R."/>
            <person name="Bertier L."/>
            <person name="Beede B."/>
            <person name="Kafkas S."/>
            <person name="Golino D."/>
            <person name="Preece J."/>
            <person name="Michelmore R."/>
        </authorList>
    </citation>
    <scope>NUCLEOTIDE SEQUENCE [LARGE SCALE GENOMIC DNA]</scope>
</reference>
<dbReference type="EMBL" id="CM047908">
    <property type="protein sequence ID" value="KAJ0081589.1"/>
    <property type="molecule type" value="Genomic_DNA"/>
</dbReference>